<feature type="signal peptide" evidence="1">
    <location>
        <begin position="1"/>
        <end position="16"/>
    </location>
</feature>
<evidence type="ECO:0000313" key="3">
    <source>
        <dbReference type="Proteomes" id="UP000199627"/>
    </source>
</evidence>
<reference evidence="3" key="1">
    <citation type="submission" date="2016-10" db="EMBL/GenBank/DDBJ databases">
        <authorList>
            <person name="Varghese N."/>
            <person name="Submissions S."/>
        </authorList>
    </citation>
    <scope>NUCLEOTIDE SEQUENCE [LARGE SCALE GENOMIC DNA]</scope>
    <source>
        <strain evidence="3">DSM 17072</strain>
    </source>
</reference>
<dbReference type="RefSeq" id="WP_089755716.1">
    <property type="nucleotide sequence ID" value="NZ_FNKL01000003.1"/>
</dbReference>
<dbReference type="STRING" id="311333.SAMN05421664_2112"/>
<keyword evidence="1" id="KW-0732">Signal</keyword>
<dbReference type="InterPro" id="IPR008983">
    <property type="entry name" value="Tumour_necrosis_fac-like_dom"/>
</dbReference>
<gene>
    <name evidence="2" type="ORF">SAMN05421664_2112</name>
</gene>
<proteinExistence type="predicted"/>
<accession>A0A1H1CTU8</accession>
<dbReference type="EMBL" id="FNKL01000003">
    <property type="protein sequence ID" value="SDQ67459.1"/>
    <property type="molecule type" value="Genomic_DNA"/>
</dbReference>
<dbReference type="Gene3D" id="2.60.120.40">
    <property type="match status" value="1"/>
</dbReference>
<dbReference type="AlphaFoldDB" id="A0A1H1CTU8"/>
<sequence length="250" mass="26304">MKKIILLTLLSGFIYAQTGSVGIGTVSPDPSAILDIKATNKGMLLPVVSLTSATDLTTVANPKTGFIIYNKAISGVGTNVVDKGLYAFNGTIWEKMWTKDNVKTEIEKIPFITPVFAASNMATAGSFAAGSISNITFNTLYKDFPTGVQGPAGGYTGYMIQKAGGYVISYTVDIRNASGDTNTGTIIYVQKNGTTACSYGTEKNYQFGGVSSTCTLNLAAGDVISFRAQSSNASYNIVNPNVSISKISNN</sequence>
<organism evidence="2 3">
    <name type="scientific">Chryseobacterium soldanellicola</name>
    <dbReference type="NCBI Taxonomy" id="311333"/>
    <lineage>
        <taxon>Bacteria</taxon>
        <taxon>Pseudomonadati</taxon>
        <taxon>Bacteroidota</taxon>
        <taxon>Flavobacteriia</taxon>
        <taxon>Flavobacteriales</taxon>
        <taxon>Weeksellaceae</taxon>
        <taxon>Chryseobacterium group</taxon>
        <taxon>Chryseobacterium</taxon>
    </lineage>
</organism>
<evidence type="ECO:0008006" key="4">
    <source>
        <dbReference type="Google" id="ProtNLM"/>
    </source>
</evidence>
<dbReference type="Proteomes" id="UP000199627">
    <property type="component" value="Unassembled WGS sequence"/>
</dbReference>
<protein>
    <recommendedName>
        <fullName evidence="4">C1q domain-containing protein</fullName>
    </recommendedName>
</protein>
<keyword evidence="3" id="KW-1185">Reference proteome</keyword>
<dbReference type="OrthoDB" id="933310at2"/>
<evidence type="ECO:0000313" key="2">
    <source>
        <dbReference type="EMBL" id="SDQ67459.1"/>
    </source>
</evidence>
<evidence type="ECO:0000256" key="1">
    <source>
        <dbReference type="SAM" id="SignalP"/>
    </source>
</evidence>
<name>A0A1H1CTU8_9FLAO</name>
<feature type="chain" id="PRO_5011719271" description="C1q domain-containing protein" evidence="1">
    <location>
        <begin position="17"/>
        <end position="250"/>
    </location>
</feature>